<dbReference type="CDD" id="cd16922">
    <property type="entry name" value="HATPase_EvgS-ArcB-TorS-like"/>
    <property type="match status" value="1"/>
</dbReference>
<dbReference type="FunFam" id="3.30.565.10:FF:000037">
    <property type="entry name" value="Hybrid sensor histidine kinase/response regulator"/>
    <property type="match status" value="1"/>
</dbReference>
<evidence type="ECO:0000313" key="14">
    <source>
        <dbReference type="Proteomes" id="UP000230859"/>
    </source>
</evidence>
<dbReference type="PANTHER" id="PTHR43711">
    <property type="entry name" value="TWO-COMPONENT HISTIDINE KINASE"/>
    <property type="match status" value="1"/>
</dbReference>
<evidence type="ECO:0000259" key="11">
    <source>
        <dbReference type="PROSITE" id="PS50112"/>
    </source>
</evidence>
<dbReference type="SMART" id="SM00091">
    <property type="entry name" value="PAS"/>
    <property type="match status" value="1"/>
</dbReference>
<dbReference type="InterPro" id="IPR003594">
    <property type="entry name" value="HATPase_dom"/>
</dbReference>
<dbReference type="InterPro" id="IPR000014">
    <property type="entry name" value="PAS"/>
</dbReference>
<comment type="catalytic activity">
    <reaction evidence="1">
        <text>ATP + protein L-histidine = ADP + protein N-phospho-L-histidine.</text>
        <dbReference type="EC" id="2.7.13.3"/>
    </reaction>
</comment>
<dbReference type="Pfam" id="PF00512">
    <property type="entry name" value="HisKA"/>
    <property type="match status" value="1"/>
</dbReference>
<evidence type="ECO:0000256" key="7">
    <source>
        <dbReference type="ARBA" id="ARBA00022840"/>
    </source>
</evidence>
<dbReference type="InterPro" id="IPR005467">
    <property type="entry name" value="His_kinase_dom"/>
</dbReference>
<evidence type="ECO:0000256" key="9">
    <source>
        <dbReference type="SAM" id="Coils"/>
    </source>
</evidence>
<dbReference type="InterPro" id="IPR035965">
    <property type="entry name" value="PAS-like_dom_sf"/>
</dbReference>
<dbReference type="PANTHER" id="PTHR43711:SF30">
    <property type="entry name" value="HISTIDINE KINASE"/>
    <property type="match status" value="1"/>
</dbReference>
<accession>A0A2H0LPC8</accession>
<dbReference type="Pfam" id="PF02518">
    <property type="entry name" value="HATPase_c"/>
    <property type="match status" value="1"/>
</dbReference>
<dbReference type="EC" id="2.7.13.3" evidence="2"/>
<evidence type="ECO:0000256" key="6">
    <source>
        <dbReference type="ARBA" id="ARBA00022777"/>
    </source>
</evidence>
<dbReference type="SUPFAM" id="SSF55785">
    <property type="entry name" value="PYP-like sensor domain (PAS domain)"/>
    <property type="match status" value="1"/>
</dbReference>
<dbReference type="InterPro" id="IPR036097">
    <property type="entry name" value="HisK_dim/P_sf"/>
</dbReference>
<dbReference type="CDD" id="cd00082">
    <property type="entry name" value="HisKA"/>
    <property type="match status" value="1"/>
</dbReference>
<dbReference type="AlphaFoldDB" id="A0A2H0LPC8"/>
<dbReference type="PROSITE" id="PS50112">
    <property type="entry name" value="PAS"/>
    <property type="match status" value="1"/>
</dbReference>
<evidence type="ECO:0000256" key="3">
    <source>
        <dbReference type="ARBA" id="ARBA00022553"/>
    </source>
</evidence>
<keyword evidence="5" id="KW-0547">Nucleotide-binding</keyword>
<dbReference type="PRINTS" id="PR00344">
    <property type="entry name" value="BCTRLSENSOR"/>
</dbReference>
<evidence type="ECO:0000256" key="4">
    <source>
        <dbReference type="ARBA" id="ARBA00022679"/>
    </source>
</evidence>
<keyword evidence="3" id="KW-0597">Phosphoprotein</keyword>
<dbReference type="SMART" id="SM00388">
    <property type="entry name" value="HisKA"/>
    <property type="match status" value="1"/>
</dbReference>
<dbReference type="Proteomes" id="UP000230859">
    <property type="component" value="Unassembled WGS sequence"/>
</dbReference>
<feature type="coiled-coil region" evidence="9">
    <location>
        <begin position="95"/>
        <end position="122"/>
    </location>
</feature>
<dbReference type="Gene3D" id="3.30.450.20">
    <property type="entry name" value="PAS domain"/>
    <property type="match status" value="1"/>
</dbReference>
<evidence type="ECO:0000256" key="5">
    <source>
        <dbReference type="ARBA" id="ARBA00022741"/>
    </source>
</evidence>
<dbReference type="SUPFAM" id="SSF55874">
    <property type="entry name" value="ATPase domain of HSP90 chaperone/DNA topoisomerase II/histidine kinase"/>
    <property type="match status" value="1"/>
</dbReference>
<dbReference type="InterPro" id="IPR000700">
    <property type="entry name" value="PAS-assoc_C"/>
</dbReference>
<keyword evidence="9" id="KW-0175">Coiled coil</keyword>
<evidence type="ECO:0000313" key="13">
    <source>
        <dbReference type="EMBL" id="PIQ86206.1"/>
    </source>
</evidence>
<dbReference type="GO" id="GO:0000155">
    <property type="term" value="F:phosphorelay sensor kinase activity"/>
    <property type="evidence" value="ECO:0007669"/>
    <property type="project" value="InterPro"/>
</dbReference>
<keyword evidence="4" id="KW-0808">Transferase</keyword>
<dbReference type="PROSITE" id="PS50109">
    <property type="entry name" value="HIS_KIN"/>
    <property type="match status" value="1"/>
</dbReference>
<evidence type="ECO:0000256" key="8">
    <source>
        <dbReference type="ARBA" id="ARBA00023012"/>
    </source>
</evidence>
<dbReference type="EMBL" id="PCVY01000049">
    <property type="protein sequence ID" value="PIQ86206.1"/>
    <property type="molecule type" value="Genomic_DNA"/>
</dbReference>
<dbReference type="Gene3D" id="3.30.565.10">
    <property type="entry name" value="Histidine kinase-like ATPase, C-terminal domain"/>
    <property type="match status" value="1"/>
</dbReference>
<feature type="domain" description="PAS" evidence="11">
    <location>
        <begin position="129"/>
        <end position="176"/>
    </location>
</feature>
<keyword evidence="6" id="KW-0418">Kinase</keyword>
<dbReference type="InterPro" id="IPR013767">
    <property type="entry name" value="PAS_fold"/>
</dbReference>
<evidence type="ECO:0000259" key="12">
    <source>
        <dbReference type="PROSITE" id="PS50113"/>
    </source>
</evidence>
<dbReference type="GO" id="GO:0006355">
    <property type="term" value="P:regulation of DNA-templated transcription"/>
    <property type="evidence" value="ECO:0007669"/>
    <property type="project" value="InterPro"/>
</dbReference>
<proteinExistence type="predicted"/>
<dbReference type="Pfam" id="PF00989">
    <property type="entry name" value="PAS"/>
    <property type="match status" value="1"/>
</dbReference>
<protein>
    <recommendedName>
        <fullName evidence="2">histidine kinase</fullName>
        <ecNumber evidence="2">2.7.13.3</ecNumber>
    </recommendedName>
</protein>
<evidence type="ECO:0000256" key="1">
    <source>
        <dbReference type="ARBA" id="ARBA00000085"/>
    </source>
</evidence>
<keyword evidence="8" id="KW-0902">Two-component regulatory system</keyword>
<sequence>MSLLTLVLLVGVVCLLVLFFLGRSESTFKERASTGTQEVMGETAEAVDAELSKLNLPAAKRVQVTKAMARLVDQETHKQAKIAVENVSKNFAKQLDERDKKLRHSEERLKDVSKNLEKLGGEYKTVSAQKKQTEAVMRSIADGLIVVNEKGETLLMNPAAEKLLGVKKEEVIGKSLTSQQKEEQLISLAESAEGKEEKEIRLNSKNESTQRVLRQSTAVIENEAGQTMGMVSVLTDVTKQKELEELKTKFISNVTHELRTPLAAIKESVNLFLDRMLGELTPEQEKVLGITRRNIQRLSRLIDGVLDISKLESGRMELKAAEFELSDLITQNVSSFDAWANSKVVTLETKLPEGKLKMTADNDMLSQVITNLIGNALKFTPQGGKITVEVKQVPLSDADSTPALQFNVIDNGPGISAADQKKIFEKFSQGSAKPVDKISGTGLGLSISREIVHLHGGRIWVTSQEGMGSCFSFVVPQKAAVKKEEES</sequence>
<reference evidence="13 14" key="1">
    <citation type="submission" date="2017-09" db="EMBL/GenBank/DDBJ databases">
        <title>Depth-based differentiation of microbial function through sediment-hosted aquifers and enrichment of novel symbionts in the deep terrestrial subsurface.</title>
        <authorList>
            <person name="Probst A.J."/>
            <person name="Ladd B."/>
            <person name="Jarett J.K."/>
            <person name="Geller-Mcgrath D.E."/>
            <person name="Sieber C.M."/>
            <person name="Emerson J.B."/>
            <person name="Anantharaman K."/>
            <person name="Thomas B.C."/>
            <person name="Malmstrom R."/>
            <person name="Stieglmeier M."/>
            <person name="Klingl A."/>
            <person name="Woyke T."/>
            <person name="Ryan C.M."/>
            <person name="Banfield J.F."/>
        </authorList>
    </citation>
    <scope>NUCLEOTIDE SEQUENCE [LARGE SCALE GENOMIC DNA]</scope>
    <source>
        <strain evidence="13">CG11_big_fil_rev_8_21_14_0_20_45_26</strain>
    </source>
</reference>
<dbReference type="InterPro" id="IPR050736">
    <property type="entry name" value="Sensor_HK_Regulatory"/>
</dbReference>
<gene>
    <name evidence="13" type="ORF">COV74_05890</name>
</gene>
<dbReference type="SUPFAM" id="SSF47384">
    <property type="entry name" value="Homodimeric domain of signal transducing histidine kinase"/>
    <property type="match status" value="1"/>
</dbReference>
<dbReference type="GO" id="GO:0005524">
    <property type="term" value="F:ATP binding"/>
    <property type="evidence" value="ECO:0007669"/>
    <property type="project" value="UniProtKB-KW"/>
</dbReference>
<dbReference type="NCBIfam" id="TIGR00229">
    <property type="entry name" value="sensory_box"/>
    <property type="match status" value="1"/>
</dbReference>
<feature type="domain" description="Histidine kinase" evidence="10">
    <location>
        <begin position="253"/>
        <end position="479"/>
    </location>
</feature>
<feature type="domain" description="PAC" evidence="12">
    <location>
        <begin position="196"/>
        <end position="249"/>
    </location>
</feature>
<dbReference type="CDD" id="cd00130">
    <property type="entry name" value="PAS"/>
    <property type="match status" value="1"/>
</dbReference>
<comment type="caution">
    <text evidence="13">The sequence shown here is derived from an EMBL/GenBank/DDBJ whole genome shotgun (WGS) entry which is preliminary data.</text>
</comment>
<dbReference type="InterPro" id="IPR003661">
    <property type="entry name" value="HisK_dim/P_dom"/>
</dbReference>
<evidence type="ECO:0000259" key="10">
    <source>
        <dbReference type="PROSITE" id="PS50109"/>
    </source>
</evidence>
<dbReference type="SMART" id="SM00387">
    <property type="entry name" value="HATPase_c"/>
    <property type="match status" value="1"/>
</dbReference>
<dbReference type="InterPro" id="IPR004358">
    <property type="entry name" value="Sig_transdc_His_kin-like_C"/>
</dbReference>
<evidence type="ECO:0000256" key="2">
    <source>
        <dbReference type="ARBA" id="ARBA00012438"/>
    </source>
</evidence>
<dbReference type="Gene3D" id="1.10.287.130">
    <property type="match status" value="1"/>
</dbReference>
<dbReference type="InterPro" id="IPR036890">
    <property type="entry name" value="HATPase_C_sf"/>
</dbReference>
<dbReference type="PROSITE" id="PS50113">
    <property type="entry name" value="PAC"/>
    <property type="match status" value="1"/>
</dbReference>
<name>A0A2H0LPC8_9BACT</name>
<organism evidence="13 14">
    <name type="scientific">Candidatus Abzuiibacterium crystallinum</name>
    <dbReference type="NCBI Taxonomy" id="1974748"/>
    <lineage>
        <taxon>Bacteria</taxon>
        <taxon>Pseudomonadati</taxon>
        <taxon>Candidatus Omnitrophota</taxon>
        <taxon>Candidatus Abzuiibacterium</taxon>
    </lineage>
</organism>
<keyword evidence="7" id="KW-0067">ATP-binding</keyword>